<keyword evidence="8 11" id="KW-0067">ATP-binding</keyword>
<dbReference type="Gene3D" id="3.30.470.20">
    <property type="entry name" value="ATP-grasp fold, B domain"/>
    <property type="match status" value="1"/>
</dbReference>
<evidence type="ECO:0000256" key="5">
    <source>
        <dbReference type="ARBA" id="ARBA00022598"/>
    </source>
</evidence>
<keyword evidence="5 11" id="KW-0436">Ligase</keyword>
<dbReference type="PANTHER" id="PTHR43700:SF1">
    <property type="entry name" value="PHOSPHORIBOSYLAMINOIMIDAZOLE-SUCCINOCARBOXAMIDE SYNTHASE"/>
    <property type="match status" value="1"/>
</dbReference>
<dbReference type="Gene3D" id="3.30.200.20">
    <property type="entry name" value="Phosphorylase Kinase, domain 1"/>
    <property type="match status" value="1"/>
</dbReference>
<evidence type="ECO:0000256" key="10">
    <source>
        <dbReference type="ARBA" id="ARBA00048475"/>
    </source>
</evidence>
<feature type="domain" description="SAICAR synthetase/ADE2 N-terminal" evidence="12">
    <location>
        <begin position="18"/>
        <end position="264"/>
    </location>
</feature>
<comment type="similarity">
    <text evidence="2 11">Belongs to the SAICAR synthetase family.</text>
</comment>
<dbReference type="PANTHER" id="PTHR43700">
    <property type="entry name" value="PHOSPHORIBOSYLAMINOIMIDAZOLE-SUCCINOCARBOXAMIDE SYNTHASE"/>
    <property type="match status" value="1"/>
</dbReference>
<dbReference type="InterPro" id="IPR028923">
    <property type="entry name" value="SAICAR_synt/ADE2_N"/>
</dbReference>
<evidence type="ECO:0000256" key="2">
    <source>
        <dbReference type="ARBA" id="ARBA00010190"/>
    </source>
</evidence>
<evidence type="ECO:0000259" key="12">
    <source>
        <dbReference type="Pfam" id="PF01259"/>
    </source>
</evidence>
<dbReference type="SUPFAM" id="SSF56104">
    <property type="entry name" value="SAICAR synthase-like"/>
    <property type="match status" value="1"/>
</dbReference>
<dbReference type="OrthoDB" id="9801549at2"/>
<evidence type="ECO:0000256" key="3">
    <source>
        <dbReference type="ARBA" id="ARBA00012217"/>
    </source>
</evidence>
<evidence type="ECO:0000256" key="6">
    <source>
        <dbReference type="ARBA" id="ARBA00022741"/>
    </source>
</evidence>
<keyword evidence="7 11" id="KW-0658">Purine biosynthesis</keyword>
<dbReference type="HAMAP" id="MF_00137">
    <property type="entry name" value="SAICAR_synth"/>
    <property type="match status" value="1"/>
</dbReference>
<name>A0A068NRW4_FIMGI</name>
<sequence>MPELLHTAVFGLPPARIGKVREVYDLGNELLIVATDRISAFDCVMANGIPDKGRILNQMSAFWFEQFGDVCPNHVISVSESDIQARCKQPQPELAGRATIARKAEPLPIECVARGYITGSLFKEYRAQGGKVHGLDLPPGLVDSERLPEPIFTPATKAQEGHDENISFDKAVDLVGREAAEFVREKTLEIYQRASDHALARGIILADTKFEFGRTANGIIWIDEALTPDSSRFWNADAYLPGKSQASYDKQFVRDYLETIDWDKRPPGPTLPPEIVDRTRAKYVEAFERLTGQTFGAQ</sequence>
<dbReference type="AlphaFoldDB" id="A0A068NRW4"/>
<dbReference type="EC" id="6.3.2.6" evidence="3 11"/>
<reference evidence="13 14" key="1">
    <citation type="journal article" date="2014" name="PLoS ONE">
        <title>The first complete genome sequence of the class fimbriimonadia in the phylum armatimonadetes.</title>
        <authorList>
            <person name="Hu Z.Y."/>
            <person name="Wang Y.Z."/>
            <person name="Im W.T."/>
            <person name="Wang S.Y."/>
            <person name="Zhao G.P."/>
            <person name="Zheng H.J."/>
            <person name="Quan Z.X."/>
        </authorList>
    </citation>
    <scope>NUCLEOTIDE SEQUENCE [LARGE SCALE GENOMIC DNA]</scope>
    <source>
        <strain evidence="13">Gsoil 348</strain>
    </source>
</reference>
<accession>A0A068NRW4</accession>
<dbReference type="CDD" id="cd01414">
    <property type="entry name" value="SAICAR_synt_Sc"/>
    <property type="match status" value="1"/>
</dbReference>
<dbReference type="GO" id="GO:0005737">
    <property type="term" value="C:cytoplasm"/>
    <property type="evidence" value="ECO:0007669"/>
    <property type="project" value="TreeGrafter"/>
</dbReference>
<gene>
    <name evidence="11" type="primary">purC</name>
    <name evidence="13" type="ORF">OP10G_2930</name>
</gene>
<organism evidence="13 14">
    <name type="scientific">Fimbriimonas ginsengisoli Gsoil 348</name>
    <dbReference type="NCBI Taxonomy" id="661478"/>
    <lineage>
        <taxon>Bacteria</taxon>
        <taxon>Bacillati</taxon>
        <taxon>Armatimonadota</taxon>
        <taxon>Fimbriimonadia</taxon>
        <taxon>Fimbriimonadales</taxon>
        <taxon>Fimbriimonadaceae</taxon>
        <taxon>Fimbriimonas</taxon>
    </lineage>
</organism>
<dbReference type="RefSeq" id="WP_025229729.1">
    <property type="nucleotide sequence ID" value="NZ_CP007139.1"/>
</dbReference>
<dbReference type="InterPro" id="IPR018236">
    <property type="entry name" value="SAICAR_synthetase_CS"/>
</dbReference>
<evidence type="ECO:0000313" key="13">
    <source>
        <dbReference type="EMBL" id="AIE86298.1"/>
    </source>
</evidence>
<dbReference type="EMBL" id="CP007139">
    <property type="protein sequence ID" value="AIE86298.1"/>
    <property type="molecule type" value="Genomic_DNA"/>
</dbReference>
<evidence type="ECO:0000256" key="9">
    <source>
        <dbReference type="ARBA" id="ARBA00030409"/>
    </source>
</evidence>
<dbReference type="PROSITE" id="PS01058">
    <property type="entry name" value="SAICAR_SYNTHETASE_2"/>
    <property type="match status" value="1"/>
</dbReference>
<comment type="pathway">
    <text evidence="1 11">Purine metabolism; IMP biosynthesis via de novo pathway; 5-amino-1-(5-phospho-D-ribosyl)imidazole-4-carboxamide from 5-amino-1-(5-phospho-D-ribosyl)imidazole-4-carboxylate: step 1/2.</text>
</comment>
<keyword evidence="14" id="KW-1185">Reference proteome</keyword>
<dbReference type="KEGG" id="fgi:OP10G_2930"/>
<evidence type="ECO:0000256" key="1">
    <source>
        <dbReference type="ARBA" id="ARBA00004672"/>
    </source>
</evidence>
<dbReference type="PROSITE" id="PS01057">
    <property type="entry name" value="SAICAR_SYNTHETASE_1"/>
    <property type="match status" value="1"/>
</dbReference>
<evidence type="ECO:0000313" key="14">
    <source>
        <dbReference type="Proteomes" id="UP000027982"/>
    </source>
</evidence>
<dbReference type="NCBIfam" id="TIGR00081">
    <property type="entry name" value="purC"/>
    <property type="match status" value="1"/>
</dbReference>
<dbReference type="FunFam" id="3.30.470.20:FF:000015">
    <property type="entry name" value="Phosphoribosylaminoimidazole-succinocarboxamide synthase"/>
    <property type="match status" value="1"/>
</dbReference>
<dbReference type="NCBIfam" id="NF010568">
    <property type="entry name" value="PRK13961.1"/>
    <property type="match status" value="1"/>
</dbReference>
<dbReference type="Proteomes" id="UP000027982">
    <property type="component" value="Chromosome"/>
</dbReference>
<proteinExistence type="inferred from homology"/>
<dbReference type="InterPro" id="IPR001636">
    <property type="entry name" value="SAICAR_synth"/>
</dbReference>
<dbReference type="GO" id="GO:0005524">
    <property type="term" value="F:ATP binding"/>
    <property type="evidence" value="ECO:0007669"/>
    <property type="project" value="UniProtKB-KW"/>
</dbReference>
<dbReference type="STRING" id="661478.OP10G_2930"/>
<dbReference type="GO" id="GO:0006189">
    <property type="term" value="P:'de novo' IMP biosynthetic process"/>
    <property type="evidence" value="ECO:0007669"/>
    <property type="project" value="UniProtKB-UniRule"/>
</dbReference>
<dbReference type="HOGENOM" id="CLU_064197_0_0_0"/>
<protein>
    <recommendedName>
        <fullName evidence="4 11">Phosphoribosylaminoimidazole-succinocarboxamide synthase</fullName>
        <ecNumber evidence="3 11">6.3.2.6</ecNumber>
    </recommendedName>
    <alternativeName>
        <fullName evidence="9 11">SAICAR synthetase</fullName>
    </alternativeName>
</protein>
<evidence type="ECO:0000256" key="7">
    <source>
        <dbReference type="ARBA" id="ARBA00022755"/>
    </source>
</evidence>
<dbReference type="UniPathway" id="UPA00074">
    <property type="reaction ID" value="UER00131"/>
</dbReference>
<keyword evidence="6 11" id="KW-0547">Nucleotide-binding</keyword>
<evidence type="ECO:0000256" key="11">
    <source>
        <dbReference type="HAMAP-Rule" id="MF_00137"/>
    </source>
</evidence>
<dbReference type="GO" id="GO:0004639">
    <property type="term" value="F:phosphoribosylaminoimidazolesuccinocarboxamide synthase activity"/>
    <property type="evidence" value="ECO:0007669"/>
    <property type="project" value="UniProtKB-UniRule"/>
</dbReference>
<evidence type="ECO:0000256" key="4">
    <source>
        <dbReference type="ARBA" id="ARBA00016460"/>
    </source>
</evidence>
<evidence type="ECO:0000256" key="8">
    <source>
        <dbReference type="ARBA" id="ARBA00022840"/>
    </source>
</evidence>
<comment type="catalytic activity">
    <reaction evidence="10 11">
        <text>5-amino-1-(5-phospho-D-ribosyl)imidazole-4-carboxylate + L-aspartate + ATP = (2S)-2-[5-amino-1-(5-phospho-beta-D-ribosyl)imidazole-4-carboxamido]succinate + ADP + phosphate + 2 H(+)</text>
        <dbReference type="Rhea" id="RHEA:22628"/>
        <dbReference type="ChEBI" id="CHEBI:15378"/>
        <dbReference type="ChEBI" id="CHEBI:29991"/>
        <dbReference type="ChEBI" id="CHEBI:30616"/>
        <dbReference type="ChEBI" id="CHEBI:43474"/>
        <dbReference type="ChEBI" id="CHEBI:58443"/>
        <dbReference type="ChEBI" id="CHEBI:77657"/>
        <dbReference type="ChEBI" id="CHEBI:456216"/>
        <dbReference type="EC" id="6.3.2.6"/>
    </reaction>
</comment>
<dbReference type="Pfam" id="PF01259">
    <property type="entry name" value="SAICAR_synt"/>
    <property type="match status" value="1"/>
</dbReference>
<dbReference type="eggNOG" id="COG0152">
    <property type="taxonomic scope" value="Bacteria"/>
</dbReference>